<dbReference type="InterPro" id="IPR016123">
    <property type="entry name" value="Mog1/PsbP_a/b/a-sand"/>
</dbReference>
<keyword evidence="3" id="KW-1185">Reference proteome</keyword>
<gene>
    <name evidence="2" type="ORF">BWQ96_04759</name>
</gene>
<reference evidence="2 3" key="1">
    <citation type="journal article" date="2018" name="Mol. Biol. Evol.">
        <title>Analysis of the draft genome of the red seaweed Gracilariopsis chorda provides insights into genome size evolution in Rhodophyta.</title>
        <authorList>
            <person name="Lee J."/>
            <person name="Yang E.C."/>
            <person name="Graf L."/>
            <person name="Yang J.H."/>
            <person name="Qiu H."/>
            <person name="Zel Zion U."/>
            <person name="Chan C.X."/>
            <person name="Stephens T.G."/>
            <person name="Weber A.P.M."/>
            <person name="Boo G.H."/>
            <person name="Boo S.M."/>
            <person name="Kim K.M."/>
            <person name="Shin Y."/>
            <person name="Jung M."/>
            <person name="Lee S.J."/>
            <person name="Yim H.S."/>
            <person name="Lee J.H."/>
            <person name="Bhattacharya D."/>
            <person name="Yoon H.S."/>
        </authorList>
    </citation>
    <scope>NUCLEOTIDE SEQUENCE [LARGE SCALE GENOMIC DNA]</scope>
    <source>
        <strain evidence="2 3">SKKU-2015</strain>
        <tissue evidence="2">Whole body</tissue>
    </source>
</reference>
<comment type="caution">
    <text evidence="2">The sequence shown here is derived from an EMBL/GenBank/DDBJ whole genome shotgun (WGS) entry which is preliminary data.</text>
</comment>
<dbReference type="AlphaFoldDB" id="A0A2V3ITL5"/>
<protein>
    <submittedName>
        <fullName evidence="2">PsbP domain-containing protein 2, chloroplastic</fullName>
    </submittedName>
</protein>
<name>A0A2V3ITL5_9FLOR</name>
<proteinExistence type="predicted"/>
<dbReference type="EMBL" id="NBIV01000060">
    <property type="protein sequence ID" value="PXF45461.1"/>
    <property type="molecule type" value="Genomic_DNA"/>
</dbReference>
<evidence type="ECO:0000313" key="3">
    <source>
        <dbReference type="Proteomes" id="UP000247409"/>
    </source>
</evidence>
<evidence type="ECO:0000313" key="2">
    <source>
        <dbReference type="EMBL" id="PXF45461.1"/>
    </source>
</evidence>
<sequence>MSTADQHRGEEPFDRRTFLHLAALSAFSVLPISDGVFAEQTEFSTYMGPISLGFSFAYPSNWAVKKKPIKTHLSEVIVTSDKDPATTAGLVVDTVKIDTIEKFGTPEVVGNKVVQVETKKENVNSATVQSASSETKDGLVYYTLDYTVDSSRGVKRYLAKVTVTGGQLYVLTAQARVDKFDKETSENFDKMLDSFNVKKQYT</sequence>
<dbReference type="GO" id="GO:0015979">
    <property type="term" value="P:photosynthesis"/>
    <property type="evidence" value="ECO:0007669"/>
    <property type="project" value="InterPro"/>
</dbReference>
<dbReference type="InterPro" id="IPR002683">
    <property type="entry name" value="PsbP_C"/>
</dbReference>
<dbReference type="GO" id="GO:0019898">
    <property type="term" value="C:extrinsic component of membrane"/>
    <property type="evidence" value="ECO:0007669"/>
    <property type="project" value="InterPro"/>
</dbReference>
<dbReference type="OrthoDB" id="2020701at2759"/>
<feature type="domain" description="PsbP C-terminal" evidence="1">
    <location>
        <begin position="53"/>
        <end position="197"/>
    </location>
</feature>
<dbReference type="STRING" id="448386.A0A2V3ITL5"/>
<dbReference type="GO" id="GO:0009523">
    <property type="term" value="C:photosystem II"/>
    <property type="evidence" value="ECO:0007669"/>
    <property type="project" value="InterPro"/>
</dbReference>
<organism evidence="2 3">
    <name type="scientific">Gracilariopsis chorda</name>
    <dbReference type="NCBI Taxonomy" id="448386"/>
    <lineage>
        <taxon>Eukaryota</taxon>
        <taxon>Rhodophyta</taxon>
        <taxon>Florideophyceae</taxon>
        <taxon>Rhodymeniophycidae</taxon>
        <taxon>Gracilariales</taxon>
        <taxon>Gracilariaceae</taxon>
        <taxon>Gracilariopsis</taxon>
    </lineage>
</organism>
<dbReference type="Proteomes" id="UP000247409">
    <property type="component" value="Unassembled WGS sequence"/>
</dbReference>
<dbReference type="PANTHER" id="PTHR31407:SF16">
    <property type="entry name" value="PSBP DOMAIN-CONTAINING PROTEIN 7, CHLOROPLASTIC"/>
    <property type="match status" value="1"/>
</dbReference>
<dbReference type="GO" id="GO:0005509">
    <property type="term" value="F:calcium ion binding"/>
    <property type="evidence" value="ECO:0007669"/>
    <property type="project" value="InterPro"/>
</dbReference>
<accession>A0A2V3ITL5</accession>
<evidence type="ECO:0000259" key="1">
    <source>
        <dbReference type="Pfam" id="PF01789"/>
    </source>
</evidence>
<dbReference type="Pfam" id="PF01789">
    <property type="entry name" value="PsbP"/>
    <property type="match status" value="1"/>
</dbReference>
<dbReference type="Gene3D" id="3.40.1000.10">
    <property type="entry name" value="Mog1/PsbP, alpha/beta/alpha sandwich"/>
    <property type="match status" value="1"/>
</dbReference>
<dbReference type="PANTHER" id="PTHR31407">
    <property type="match status" value="1"/>
</dbReference>
<dbReference type="SUPFAM" id="SSF55724">
    <property type="entry name" value="Mog1p/PsbP-like"/>
    <property type="match status" value="1"/>
</dbReference>